<dbReference type="Pfam" id="PF13481">
    <property type="entry name" value="AAA_25"/>
    <property type="match status" value="1"/>
</dbReference>
<name>A0ABW2BSN5_9PSEU</name>
<evidence type="ECO:0000313" key="3">
    <source>
        <dbReference type="Proteomes" id="UP001596337"/>
    </source>
</evidence>
<dbReference type="Proteomes" id="UP001596337">
    <property type="component" value="Unassembled WGS sequence"/>
</dbReference>
<comment type="caution">
    <text evidence="2">The sequence shown here is derived from an EMBL/GenBank/DDBJ whole genome shotgun (WGS) entry which is preliminary data.</text>
</comment>
<dbReference type="SUPFAM" id="SSF52540">
    <property type="entry name" value="P-loop containing nucleoside triphosphate hydrolases"/>
    <property type="match status" value="1"/>
</dbReference>
<accession>A0ABW2BSN5</accession>
<dbReference type="EMBL" id="JBHSXX010000001">
    <property type="protein sequence ID" value="MFC6866052.1"/>
    <property type="molecule type" value="Genomic_DNA"/>
</dbReference>
<reference evidence="3" key="1">
    <citation type="journal article" date="2019" name="Int. J. Syst. Evol. Microbiol.">
        <title>The Global Catalogue of Microorganisms (GCM) 10K type strain sequencing project: providing services to taxonomists for standard genome sequencing and annotation.</title>
        <authorList>
            <consortium name="The Broad Institute Genomics Platform"/>
            <consortium name="The Broad Institute Genome Sequencing Center for Infectious Disease"/>
            <person name="Wu L."/>
            <person name="Ma J."/>
        </authorList>
    </citation>
    <scope>NUCLEOTIDE SEQUENCE [LARGE SCALE GENOMIC DNA]</scope>
    <source>
        <strain evidence="3">KCTC 32255</strain>
    </source>
</reference>
<dbReference type="InterPro" id="IPR027417">
    <property type="entry name" value="P-loop_NTPase"/>
</dbReference>
<sequence length="377" mass="40635">MSYPDTPARHLRPVDMPPDAVHEPPPAETVSGHGHARRVRLSAAAGVRLRPTHWLWDERMPHGALTIGPGREGIGKSLFCAWLAARVTLGELSGVHHSAPKSVIYAATEDSWERTLAGRLIVAGADMHRVYRVEVENVAGHTLPLSLPRDCDELAAEITKHDVGLMIVDPLISVVDSKLNPNQDADLRRALEPLGRLADDTGCAIFGLAHFNKATGTDVLSRIMGGRAFSAVSRAAIAFARDTGADDGSCVISQVKNNLGRLDLPSLRYQVESVELDTDEGPAEWGRLRMLGETTTHVNDLLDDAPGNDEDRSERDAAAGWLEDYLVQNGGSAASADVKKAGRAAGFSESTLARARQALKVTTKADGFPRKSFWSLP</sequence>
<evidence type="ECO:0000313" key="2">
    <source>
        <dbReference type="EMBL" id="MFC6866052.1"/>
    </source>
</evidence>
<gene>
    <name evidence="2" type="ORF">ACFQGD_02725</name>
</gene>
<dbReference type="Gene3D" id="3.40.50.300">
    <property type="entry name" value="P-loop containing nucleotide triphosphate hydrolases"/>
    <property type="match status" value="1"/>
</dbReference>
<dbReference type="RefSeq" id="WP_345406922.1">
    <property type="nucleotide sequence ID" value="NZ_BAABLA010000123.1"/>
</dbReference>
<evidence type="ECO:0000256" key="1">
    <source>
        <dbReference type="SAM" id="MobiDB-lite"/>
    </source>
</evidence>
<keyword evidence="3" id="KW-1185">Reference proteome</keyword>
<feature type="region of interest" description="Disordered" evidence="1">
    <location>
        <begin position="1"/>
        <end position="36"/>
    </location>
</feature>
<proteinExistence type="predicted"/>
<protein>
    <submittedName>
        <fullName evidence="2">AAA family ATPase</fullName>
    </submittedName>
</protein>
<organism evidence="2 3">
    <name type="scientific">Haloechinothrix salitolerans</name>
    <dbReference type="NCBI Taxonomy" id="926830"/>
    <lineage>
        <taxon>Bacteria</taxon>
        <taxon>Bacillati</taxon>
        <taxon>Actinomycetota</taxon>
        <taxon>Actinomycetes</taxon>
        <taxon>Pseudonocardiales</taxon>
        <taxon>Pseudonocardiaceae</taxon>
        <taxon>Haloechinothrix</taxon>
    </lineage>
</organism>